<dbReference type="PROSITE" id="PS50878">
    <property type="entry name" value="RT_POL"/>
    <property type="match status" value="1"/>
</dbReference>
<dbReference type="EMBL" id="JAUNZN010000004">
    <property type="protein sequence ID" value="KAK4821985.1"/>
    <property type="molecule type" value="Genomic_DNA"/>
</dbReference>
<dbReference type="InterPro" id="IPR028796">
    <property type="entry name" value="BBS8"/>
</dbReference>
<dbReference type="PRINTS" id="PR01345">
    <property type="entry name" value="CERVTRCPTASE"/>
</dbReference>
<dbReference type="GO" id="GO:0097730">
    <property type="term" value="C:non-motile cilium"/>
    <property type="evidence" value="ECO:0007669"/>
    <property type="project" value="TreeGrafter"/>
</dbReference>
<proteinExistence type="predicted"/>
<accession>A0AAN7NA28</accession>
<dbReference type="SUPFAM" id="SSF56672">
    <property type="entry name" value="DNA/RNA polymerases"/>
    <property type="match status" value="1"/>
</dbReference>
<dbReference type="CDD" id="cd21341">
    <property type="entry name" value="TTC8_N"/>
    <property type="match status" value="1"/>
</dbReference>
<gene>
    <name evidence="4" type="ORF">QYF61_006233</name>
</gene>
<dbReference type="InterPro" id="IPR019734">
    <property type="entry name" value="TPR_rpt"/>
</dbReference>
<dbReference type="GO" id="GO:1905515">
    <property type="term" value="P:non-motile cilium assembly"/>
    <property type="evidence" value="ECO:0007669"/>
    <property type="project" value="InterPro"/>
</dbReference>
<dbReference type="Proteomes" id="UP001333110">
    <property type="component" value="Unassembled WGS sequence"/>
</dbReference>
<dbReference type="AlphaFoldDB" id="A0AAN7NA28"/>
<reference evidence="4 5" key="1">
    <citation type="journal article" date="2023" name="J. Hered.">
        <title>Chromosome-level genome of the wood stork (Mycteria americana) provides insight into avian chromosome evolution.</title>
        <authorList>
            <person name="Flamio R. Jr."/>
            <person name="Ramstad K.M."/>
        </authorList>
    </citation>
    <scope>NUCLEOTIDE SEQUENCE [LARGE SCALE GENOMIC DNA]</scope>
    <source>
        <strain evidence="4">JAX WOST 10</strain>
    </source>
</reference>
<evidence type="ECO:0000313" key="5">
    <source>
        <dbReference type="Proteomes" id="UP001333110"/>
    </source>
</evidence>
<evidence type="ECO:0000256" key="2">
    <source>
        <dbReference type="SAM" id="MobiDB-lite"/>
    </source>
</evidence>
<feature type="repeat" description="TPR" evidence="1">
    <location>
        <begin position="882"/>
        <end position="915"/>
    </location>
</feature>
<keyword evidence="5" id="KW-1185">Reference proteome</keyword>
<dbReference type="Pfam" id="PF00078">
    <property type="entry name" value="RVT_1"/>
    <property type="match status" value="1"/>
</dbReference>
<dbReference type="InterPro" id="IPR043502">
    <property type="entry name" value="DNA/RNA_pol_sf"/>
</dbReference>
<dbReference type="SMART" id="SM00028">
    <property type="entry name" value="TPR"/>
    <property type="match status" value="8"/>
</dbReference>
<dbReference type="CDD" id="cd01650">
    <property type="entry name" value="RT_nLTR_like"/>
    <property type="match status" value="1"/>
</dbReference>
<name>A0AAN7NA28_MYCAM</name>
<dbReference type="PANTHER" id="PTHR44177">
    <property type="entry name" value="TETRATRICOPEPTIDE REPEAT PROTEIN 8"/>
    <property type="match status" value="1"/>
</dbReference>
<dbReference type="GO" id="GO:0034464">
    <property type="term" value="C:BBSome"/>
    <property type="evidence" value="ECO:0007669"/>
    <property type="project" value="InterPro"/>
</dbReference>
<dbReference type="InterPro" id="IPR011990">
    <property type="entry name" value="TPR-like_helical_dom_sf"/>
</dbReference>
<dbReference type="Pfam" id="PF13181">
    <property type="entry name" value="TPR_8"/>
    <property type="match status" value="1"/>
</dbReference>
<keyword evidence="1" id="KW-0802">TPR repeat</keyword>
<dbReference type="FunFam" id="1.25.40.10:FF:000168">
    <property type="entry name" value="tetratricopeptide repeat protein 8 isoform X1"/>
    <property type="match status" value="1"/>
</dbReference>
<dbReference type="Gene3D" id="1.25.40.10">
    <property type="entry name" value="Tetratricopeptide repeat domain"/>
    <property type="match status" value="3"/>
</dbReference>
<evidence type="ECO:0000256" key="1">
    <source>
        <dbReference type="PROSITE-ProRule" id="PRU00339"/>
    </source>
</evidence>
<dbReference type="GO" id="GO:0036064">
    <property type="term" value="C:ciliary basal body"/>
    <property type="evidence" value="ECO:0007669"/>
    <property type="project" value="TreeGrafter"/>
</dbReference>
<evidence type="ECO:0000259" key="3">
    <source>
        <dbReference type="PROSITE" id="PS50878"/>
    </source>
</evidence>
<sequence length="966" mass="108532">MVYVDEIDMDQEGIAEVMLDENAIAQVARPGTSLKLPGSSQGGGPSPAVRPVTQSGRPITGFVRPGTQSGRPSTMEQAIKTPRTALTARPITSASGRYVRLGTASMLTNPDGPFINLSRLNLAKYSQKPKLAKALFEYIFHHENDVKNNAKENLQPLVDGGGNIVTKDEEKAEVLNAFFASVFNSRASCSLGTQPPELEDRDGDQNGVPIIQGEMVSDLLHHLDTHKSMGPDEIHLRVLKELADVLTKPLSIIYQQSWLTGEVPADWRLANVTPIFKKGRKEDPGNNRPVSLTSVLGKLMEQIILSAIRWHVEDNQGIKPSQHGFRKGRSCLTNLISFYDKVTHLVDEGKAVDVVYLDLSKAFDMVSHSILLEKLAAHGLDGCTLHWVKNWLDGQAQRVVVNGVYSSWRPVTTSVPQGSVLGPVLFNIFINELDEGIECTLSNFADDTKLCGSVDLLEGRQALQRDLDRLDQWAEVNCIGFNKAKCKVLHLGHSNPMQRYRLGEEWLESCLAEKDLGVLVDSRLNMSQQCAQVAKKANGILACIKNSIASRTREVIVPLYSALVRPHLEYCVQFWAPHYKRDIEVLERVQRRATKLVKGLEQKSYEERLRELGLFSLEKRRLRGDLLALYNYLKGGCREVGVGLFSQALDLAALATEHAQFKDWWWKVQIGKCYYRLGLYREAEKQFKSALKQQDMVDTILYLAKVYLRLDQPVTALNLFKQGLDRFPGEVTLICGIARIYEVCTCYAILIVAKEMNNISSAAEYYKDVLKQDNTHVEAIACIGSNHFYSDQPEIALRFYRRLLQMGVYNCQLFNNLGLCCFYAQQYDMTLSSFERALFLAENEEETADVWYNLGHVAVGIGDLNLAYQCFKLTLVNNNDYAEAYNNLAVLEMRKGHIEQARALLQTASSLAPHMYEPHFNFAILSEKVGDLQRSYTAAQKSEEAFPGHVDTQQLIKQLKQHFAML</sequence>
<dbReference type="PANTHER" id="PTHR44177:SF1">
    <property type="entry name" value="TETRATRICOPEPTIDE REPEAT PROTEIN 8"/>
    <property type="match status" value="1"/>
</dbReference>
<evidence type="ECO:0000313" key="4">
    <source>
        <dbReference type="EMBL" id="KAK4821985.1"/>
    </source>
</evidence>
<feature type="domain" description="Reverse transcriptase" evidence="3">
    <location>
        <begin position="256"/>
        <end position="511"/>
    </location>
</feature>
<organism evidence="4 5">
    <name type="scientific">Mycteria americana</name>
    <name type="common">Wood stork</name>
    <dbReference type="NCBI Taxonomy" id="33587"/>
    <lineage>
        <taxon>Eukaryota</taxon>
        <taxon>Metazoa</taxon>
        <taxon>Chordata</taxon>
        <taxon>Craniata</taxon>
        <taxon>Vertebrata</taxon>
        <taxon>Euteleostomi</taxon>
        <taxon>Archelosauria</taxon>
        <taxon>Archosauria</taxon>
        <taxon>Dinosauria</taxon>
        <taxon>Saurischia</taxon>
        <taxon>Theropoda</taxon>
        <taxon>Coelurosauria</taxon>
        <taxon>Aves</taxon>
        <taxon>Neognathae</taxon>
        <taxon>Neoaves</taxon>
        <taxon>Aequornithes</taxon>
        <taxon>Ciconiiformes</taxon>
        <taxon>Ciconiidae</taxon>
        <taxon>Mycteria</taxon>
    </lineage>
</organism>
<dbReference type="InterPro" id="IPR000477">
    <property type="entry name" value="RT_dom"/>
</dbReference>
<dbReference type="PROSITE" id="PS50005">
    <property type="entry name" value="TPR"/>
    <property type="match status" value="1"/>
</dbReference>
<protein>
    <recommendedName>
        <fullName evidence="3">Reverse transcriptase domain-containing protein</fullName>
    </recommendedName>
</protein>
<dbReference type="FunFam" id="1.25.40.10:FF:000169">
    <property type="entry name" value="tetratricopeptide repeat protein 8 isoform X1"/>
    <property type="match status" value="1"/>
</dbReference>
<comment type="caution">
    <text evidence="4">The sequence shown here is derived from an EMBL/GenBank/DDBJ whole genome shotgun (WGS) entry which is preliminary data.</text>
</comment>
<dbReference type="SUPFAM" id="SSF48452">
    <property type="entry name" value="TPR-like"/>
    <property type="match status" value="1"/>
</dbReference>
<feature type="region of interest" description="Disordered" evidence="2">
    <location>
        <begin position="32"/>
        <end position="58"/>
    </location>
</feature>